<dbReference type="AlphaFoldDB" id="A0A366F9T7"/>
<comment type="subcellular location">
    <subcellularLocation>
        <location evidence="1">Cell membrane</location>
        <topology evidence="1">Multi-pass membrane protein</topology>
    </subcellularLocation>
</comment>
<keyword evidence="4 6" id="KW-1133">Transmembrane helix</keyword>
<feature type="transmembrane region" description="Helical" evidence="6">
    <location>
        <begin position="107"/>
        <end position="128"/>
    </location>
</feature>
<keyword evidence="9" id="KW-1185">Reference proteome</keyword>
<dbReference type="PROSITE" id="PS50850">
    <property type="entry name" value="MFS"/>
    <property type="match status" value="1"/>
</dbReference>
<keyword evidence="3 6" id="KW-0812">Transmembrane</keyword>
<feature type="transmembrane region" description="Helical" evidence="6">
    <location>
        <begin position="313"/>
        <end position="333"/>
    </location>
</feature>
<feature type="transmembrane region" description="Helical" evidence="6">
    <location>
        <begin position="345"/>
        <end position="364"/>
    </location>
</feature>
<evidence type="ECO:0000256" key="4">
    <source>
        <dbReference type="ARBA" id="ARBA00022989"/>
    </source>
</evidence>
<evidence type="ECO:0000256" key="3">
    <source>
        <dbReference type="ARBA" id="ARBA00022692"/>
    </source>
</evidence>
<keyword evidence="2" id="KW-1003">Cell membrane</keyword>
<keyword evidence="5 6" id="KW-0472">Membrane</keyword>
<dbReference type="GO" id="GO:0005886">
    <property type="term" value="C:plasma membrane"/>
    <property type="evidence" value="ECO:0007669"/>
    <property type="project" value="UniProtKB-SubCell"/>
</dbReference>
<reference evidence="8 9" key="1">
    <citation type="submission" date="2018-06" db="EMBL/GenBank/DDBJ databases">
        <title>Genomic Encyclopedia of Type Strains, Phase IV (KMG-IV): sequencing the most valuable type-strain genomes for metagenomic binning, comparative biology and taxonomic classification.</title>
        <authorList>
            <person name="Goeker M."/>
        </authorList>
    </citation>
    <scope>NUCLEOTIDE SEQUENCE [LARGE SCALE GENOMIC DNA]</scope>
    <source>
        <strain evidence="8 9">DSM 24875</strain>
    </source>
</reference>
<dbReference type="RefSeq" id="WP_113890163.1">
    <property type="nucleotide sequence ID" value="NZ_QNRK01000016.1"/>
</dbReference>
<accession>A0A366F9T7</accession>
<dbReference type="SUPFAM" id="SSF103473">
    <property type="entry name" value="MFS general substrate transporter"/>
    <property type="match status" value="1"/>
</dbReference>
<evidence type="ECO:0000259" key="7">
    <source>
        <dbReference type="PROSITE" id="PS50850"/>
    </source>
</evidence>
<protein>
    <submittedName>
        <fullName evidence="8">Putative MFS family arabinose efflux permease</fullName>
    </submittedName>
</protein>
<dbReference type="InterPro" id="IPR036259">
    <property type="entry name" value="MFS_trans_sf"/>
</dbReference>
<feature type="transmembrane region" description="Helical" evidence="6">
    <location>
        <begin position="289"/>
        <end position="307"/>
    </location>
</feature>
<evidence type="ECO:0000256" key="1">
    <source>
        <dbReference type="ARBA" id="ARBA00004651"/>
    </source>
</evidence>
<dbReference type="OrthoDB" id="7930524at2"/>
<feature type="transmembrane region" description="Helical" evidence="6">
    <location>
        <begin position="140"/>
        <end position="165"/>
    </location>
</feature>
<feature type="transmembrane region" description="Helical" evidence="6">
    <location>
        <begin position="227"/>
        <end position="246"/>
    </location>
</feature>
<proteinExistence type="predicted"/>
<feature type="transmembrane region" description="Helical" evidence="6">
    <location>
        <begin position="82"/>
        <end position="101"/>
    </location>
</feature>
<dbReference type="Pfam" id="PF07690">
    <property type="entry name" value="MFS_1"/>
    <property type="match status" value="1"/>
</dbReference>
<dbReference type="InterPro" id="IPR050189">
    <property type="entry name" value="MFS_Efflux_Transporters"/>
</dbReference>
<evidence type="ECO:0000313" key="9">
    <source>
        <dbReference type="Proteomes" id="UP000253529"/>
    </source>
</evidence>
<name>A0A366F9T7_9HYPH</name>
<organism evidence="8 9">
    <name type="scientific">Roseiarcus fermentans</name>
    <dbReference type="NCBI Taxonomy" id="1473586"/>
    <lineage>
        <taxon>Bacteria</taxon>
        <taxon>Pseudomonadati</taxon>
        <taxon>Pseudomonadota</taxon>
        <taxon>Alphaproteobacteria</taxon>
        <taxon>Hyphomicrobiales</taxon>
        <taxon>Roseiarcaceae</taxon>
        <taxon>Roseiarcus</taxon>
    </lineage>
</organism>
<dbReference type="PANTHER" id="PTHR43124:SF3">
    <property type="entry name" value="CHLORAMPHENICOL EFFLUX PUMP RV0191"/>
    <property type="match status" value="1"/>
</dbReference>
<dbReference type="Proteomes" id="UP000253529">
    <property type="component" value="Unassembled WGS sequence"/>
</dbReference>
<dbReference type="InterPro" id="IPR020846">
    <property type="entry name" value="MFS_dom"/>
</dbReference>
<feature type="transmembrane region" description="Helical" evidence="6">
    <location>
        <begin position="376"/>
        <end position="393"/>
    </location>
</feature>
<dbReference type="EMBL" id="QNRK01000016">
    <property type="protein sequence ID" value="RBP11377.1"/>
    <property type="molecule type" value="Genomic_DNA"/>
</dbReference>
<evidence type="ECO:0000256" key="6">
    <source>
        <dbReference type="SAM" id="Phobius"/>
    </source>
</evidence>
<evidence type="ECO:0000256" key="5">
    <source>
        <dbReference type="ARBA" id="ARBA00023136"/>
    </source>
</evidence>
<dbReference type="GO" id="GO:0022857">
    <property type="term" value="F:transmembrane transporter activity"/>
    <property type="evidence" value="ECO:0007669"/>
    <property type="project" value="InterPro"/>
</dbReference>
<feature type="transmembrane region" description="Helical" evidence="6">
    <location>
        <begin position="43"/>
        <end position="61"/>
    </location>
</feature>
<evidence type="ECO:0000313" key="8">
    <source>
        <dbReference type="EMBL" id="RBP11377.1"/>
    </source>
</evidence>
<evidence type="ECO:0000256" key="2">
    <source>
        <dbReference type="ARBA" id="ARBA00022475"/>
    </source>
</evidence>
<dbReference type="InterPro" id="IPR011701">
    <property type="entry name" value="MFS"/>
</dbReference>
<sequence length="412" mass="41816">MTRARLDGSPAGAGGAMGVLAGAVFAGAVSLRCLDALLPDVSAAYGSSVGGAGAVVTAYALSYSGLQLAYGPLGDRVGPFKVVAWATILSCAAAFACAFAPTLNWLIGLRFLSGAAAAAIGPTALAWVSYATRDDRRSVVVANMTAASITGATGGQIGGGALGALFGWRSVFVSLALLFAISAIVLAIIGRRRPDLQSLGRRRDDRSGEPSQSSLASLMRRPAVQRVVAATAAEGFAMFLSFPYLAALLHERTPSNGAVKLLVAVFGAGGIVFVLLARRIVSALSERRRSLIGGCLAGAGFLAFAALPSPAAAAAALLALGFGFFMLHNVLQVRATNMAPAARGAALSLFAASFFLSQALGSWLGGWTFDHVGPSASLVFSGLALPVVGWAIARFSSGPDRLAELADRPASG</sequence>
<comment type="caution">
    <text evidence="8">The sequence shown here is derived from an EMBL/GenBank/DDBJ whole genome shotgun (WGS) entry which is preliminary data.</text>
</comment>
<dbReference type="Gene3D" id="1.20.1250.20">
    <property type="entry name" value="MFS general substrate transporter like domains"/>
    <property type="match status" value="1"/>
</dbReference>
<feature type="transmembrane region" description="Helical" evidence="6">
    <location>
        <begin position="258"/>
        <end position="277"/>
    </location>
</feature>
<feature type="transmembrane region" description="Helical" evidence="6">
    <location>
        <begin position="171"/>
        <end position="189"/>
    </location>
</feature>
<feature type="domain" description="Major facilitator superfamily (MFS) profile" evidence="7">
    <location>
        <begin position="16"/>
        <end position="401"/>
    </location>
</feature>
<dbReference type="PANTHER" id="PTHR43124">
    <property type="entry name" value="PURINE EFFLUX PUMP PBUE"/>
    <property type="match status" value="1"/>
</dbReference>
<feature type="transmembrane region" description="Helical" evidence="6">
    <location>
        <begin position="12"/>
        <end position="31"/>
    </location>
</feature>
<gene>
    <name evidence="8" type="ORF">DFR50_11671</name>
</gene>